<dbReference type="PANTHER" id="PTHR42881:SF2">
    <property type="entry name" value="PROLYL ENDOPEPTIDASE"/>
    <property type="match status" value="1"/>
</dbReference>
<proteinExistence type="predicted"/>
<accession>A0A368FN52</accession>
<feature type="domain" description="Peptidase S9A N-terminal" evidence="3">
    <location>
        <begin position="42"/>
        <end position="100"/>
    </location>
</feature>
<dbReference type="InterPro" id="IPR029058">
    <property type="entry name" value="AB_hydrolase_fold"/>
</dbReference>
<dbReference type="InterPro" id="IPR023302">
    <property type="entry name" value="Pept_S9A_N"/>
</dbReference>
<dbReference type="Gene3D" id="3.40.50.1820">
    <property type="entry name" value="alpha/beta hydrolase"/>
    <property type="match status" value="1"/>
</dbReference>
<evidence type="ECO:0000259" key="3">
    <source>
        <dbReference type="Pfam" id="PF02897"/>
    </source>
</evidence>
<keyword evidence="2" id="KW-0732">Signal</keyword>
<dbReference type="AlphaFoldDB" id="A0A368FN52"/>
<dbReference type="OrthoDB" id="248387at2759"/>
<feature type="signal peptide" evidence="2">
    <location>
        <begin position="1"/>
        <end position="15"/>
    </location>
</feature>
<organism evidence="4 5">
    <name type="scientific">Ancylostoma caninum</name>
    <name type="common">Dog hookworm</name>
    <dbReference type="NCBI Taxonomy" id="29170"/>
    <lineage>
        <taxon>Eukaryota</taxon>
        <taxon>Metazoa</taxon>
        <taxon>Ecdysozoa</taxon>
        <taxon>Nematoda</taxon>
        <taxon>Chromadorea</taxon>
        <taxon>Rhabditida</taxon>
        <taxon>Rhabditina</taxon>
        <taxon>Rhabditomorpha</taxon>
        <taxon>Strongyloidea</taxon>
        <taxon>Ancylostomatidae</taxon>
        <taxon>Ancylostomatinae</taxon>
        <taxon>Ancylostoma</taxon>
    </lineage>
</organism>
<keyword evidence="5" id="KW-1185">Reference proteome</keyword>
<dbReference type="InterPro" id="IPR051167">
    <property type="entry name" value="Prolyl_oligopep/macrocyclase"/>
</dbReference>
<evidence type="ECO:0000313" key="5">
    <source>
        <dbReference type="Proteomes" id="UP000252519"/>
    </source>
</evidence>
<evidence type="ECO:0000256" key="1">
    <source>
        <dbReference type="SAM" id="MobiDB-lite"/>
    </source>
</evidence>
<dbReference type="STRING" id="29170.A0A368FN52"/>
<reference evidence="4 5" key="1">
    <citation type="submission" date="2014-10" db="EMBL/GenBank/DDBJ databases">
        <title>Draft genome of the hookworm Ancylostoma caninum.</title>
        <authorList>
            <person name="Mitreva M."/>
        </authorList>
    </citation>
    <scope>NUCLEOTIDE SEQUENCE [LARGE SCALE GENOMIC DNA]</scope>
    <source>
        <strain evidence="4 5">Baltimore</strain>
    </source>
</reference>
<dbReference type="Proteomes" id="UP000252519">
    <property type="component" value="Unassembled WGS sequence"/>
</dbReference>
<feature type="region of interest" description="Disordered" evidence="1">
    <location>
        <begin position="19"/>
        <end position="38"/>
    </location>
</feature>
<comment type="caution">
    <text evidence="4">The sequence shown here is derived from an EMBL/GenBank/DDBJ whole genome shotgun (WGS) entry which is preliminary data.</text>
</comment>
<dbReference type="GO" id="GO:0004252">
    <property type="term" value="F:serine-type endopeptidase activity"/>
    <property type="evidence" value="ECO:0007669"/>
    <property type="project" value="InterPro"/>
</dbReference>
<dbReference type="EMBL" id="JOJR01000884">
    <property type="protein sequence ID" value="RCN33664.1"/>
    <property type="molecule type" value="Genomic_DNA"/>
</dbReference>
<evidence type="ECO:0000256" key="2">
    <source>
        <dbReference type="SAM" id="SignalP"/>
    </source>
</evidence>
<dbReference type="GO" id="GO:0070012">
    <property type="term" value="F:oligopeptidase activity"/>
    <property type="evidence" value="ECO:0007669"/>
    <property type="project" value="TreeGrafter"/>
</dbReference>
<feature type="chain" id="PRO_5016876744" description="Peptidase S9A N-terminal domain-containing protein" evidence="2">
    <location>
        <begin position="16"/>
        <end position="101"/>
    </location>
</feature>
<name>A0A368FN52_ANCCA</name>
<evidence type="ECO:0000313" key="4">
    <source>
        <dbReference type="EMBL" id="RCN33664.1"/>
    </source>
</evidence>
<protein>
    <recommendedName>
        <fullName evidence="3">Peptidase S9A N-terminal domain-containing protein</fullName>
    </recommendedName>
</protein>
<dbReference type="Pfam" id="PF02897">
    <property type="entry name" value="Peptidase_S9_N"/>
    <property type="match status" value="1"/>
</dbReference>
<dbReference type="SUPFAM" id="SSF50993">
    <property type="entry name" value="Peptidase/esterase 'gauge' domain"/>
    <property type="match status" value="1"/>
</dbReference>
<dbReference type="PANTHER" id="PTHR42881">
    <property type="entry name" value="PROLYL ENDOPEPTIDASE"/>
    <property type="match status" value="1"/>
</dbReference>
<sequence length="101" mass="11128">MGILLLLVIAGCSLPQEVAQGRESTGKSEPLASISISPATYPTARRDDNIVDDFDGTKVADPYRWLEDPDAPETRRFVSELNAISEPFLAKAPNREDIRNK</sequence>
<gene>
    <name evidence="4" type="ORF">ANCCAN_20506</name>
</gene>
<dbReference type="GO" id="GO:0005829">
    <property type="term" value="C:cytosol"/>
    <property type="evidence" value="ECO:0007669"/>
    <property type="project" value="TreeGrafter"/>
</dbReference>